<dbReference type="EMBL" id="OC321840">
    <property type="protein sequence ID" value="CAD7410771.1"/>
    <property type="molecule type" value="Genomic_DNA"/>
</dbReference>
<accession>A0A7R9H6M9</accession>
<keyword evidence="7 10" id="KW-0472">Membrane</keyword>
<organism evidence="11">
    <name type="scientific">Timema cristinae</name>
    <name type="common">Walking stick</name>
    <dbReference type="NCBI Taxonomy" id="61476"/>
    <lineage>
        <taxon>Eukaryota</taxon>
        <taxon>Metazoa</taxon>
        <taxon>Ecdysozoa</taxon>
        <taxon>Arthropoda</taxon>
        <taxon>Hexapoda</taxon>
        <taxon>Insecta</taxon>
        <taxon>Pterygota</taxon>
        <taxon>Neoptera</taxon>
        <taxon>Polyneoptera</taxon>
        <taxon>Phasmatodea</taxon>
        <taxon>Timematodea</taxon>
        <taxon>Timematoidea</taxon>
        <taxon>Timematidae</taxon>
        <taxon>Timema</taxon>
    </lineage>
</organism>
<evidence type="ECO:0000256" key="4">
    <source>
        <dbReference type="ARBA" id="ARBA00022692"/>
    </source>
</evidence>
<keyword evidence="4 10" id="KW-0812">Transmembrane</keyword>
<feature type="transmembrane region" description="Helical" evidence="10">
    <location>
        <begin position="51"/>
        <end position="69"/>
    </location>
</feature>
<evidence type="ECO:0000313" key="11">
    <source>
        <dbReference type="EMBL" id="CAD7410771.1"/>
    </source>
</evidence>
<name>A0A7R9H6M9_TIMCR</name>
<sequence length="172" mass="19811">MNKFNSYTLRFAKEVGSIIGTPMVIEFVDLTLIICFQFFEAVTKEKTFFNTFKFVNTAIVALSVLYIYCRLGENVKTWSSRMAEAVYDLDWFQECPTFKKTCLVILIRTHKPIVLQAGPFYTISLEAFLKTAKRASERASDWVAKLASARASERVINTAYSYFTIMMQINKK</sequence>
<evidence type="ECO:0000256" key="7">
    <source>
        <dbReference type="ARBA" id="ARBA00023136"/>
    </source>
</evidence>
<evidence type="ECO:0000256" key="2">
    <source>
        <dbReference type="ARBA" id="ARBA00022475"/>
    </source>
</evidence>
<evidence type="ECO:0000256" key="5">
    <source>
        <dbReference type="ARBA" id="ARBA00022725"/>
    </source>
</evidence>
<proteinExistence type="predicted"/>
<keyword evidence="8" id="KW-0675">Receptor</keyword>
<evidence type="ECO:0000256" key="1">
    <source>
        <dbReference type="ARBA" id="ARBA00004651"/>
    </source>
</evidence>
<evidence type="ECO:0000256" key="9">
    <source>
        <dbReference type="ARBA" id="ARBA00023224"/>
    </source>
</evidence>
<gene>
    <name evidence="11" type="ORF">TCEB3V08_LOCUS10635</name>
</gene>
<evidence type="ECO:0000256" key="10">
    <source>
        <dbReference type="SAM" id="Phobius"/>
    </source>
</evidence>
<evidence type="ECO:0000256" key="8">
    <source>
        <dbReference type="ARBA" id="ARBA00023170"/>
    </source>
</evidence>
<dbReference type="GO" id="GO:0005886">
    <property type="term" value="C:plasma membrane"/>
    <property type="evidence" value="ECO:0007669"/>
    <property type="project" value="UniProtKB-SubCell"/>
</dbReference>
<protein>
    <submittedName>
        <fullName evidence="11">Uncharacterized protein</fullName>
    </submittedName>
</protein>
<comment type="subcellular location">
    <subcellularLocation>
        <location evidence="1">Cell membrane</location>
        <topology evidence="1">Multi-pass membrane protein</topology>
    </subcellularLocation>
</comment>
<evidence type="ECO:0000256" key="3">
    <source>
        <dbReference type="ARBA" id="ARBA00022606"/>
    </source>
</evidence>
<dbReference type="GO" id="GO:0007165">
    <property type="term" value="P:signal transduction"/>
    <property type="evidence" value="ECO:0007669"/>
    <property type="project" value="UniProtKB-KW"/>
</dbReference>
<keyword evidence="5" id="KW-0552">Olfaction</keyword>
<keyword evidence="6 10" id="KW-1133">Transmembrane helix</keyword>
<dbReference type="AlphaFoldDB" id="A0A7R9H6M9"/>
<keyword evidence="2" id="KW-1003">Cell membrane</keyword>
<dbReference type="Pfam" id="PF02949">
    <property type="entry name" value="7tm_6"/>
    <property type="match status" value="1"/>
</dbReference>
<evidence type="ECO:0000256" key="6">
    <source>
        <dbReference type="ARBA" id="ARBA00022989"/>
    </source>
</evidence>
<dbReference type="PANTHER" id="PTHR21137">
    <property type="entry name" value="ODORANT RECEPTOR"/>
    <property type="match status" value="1"/>
</dbReference>
<dbReference type="GO" id="GO:0005549">
    <property type="term" value="F:odorant binding"/>
    <property type="evidence" value="ECO:0007669"/>
    <property type="project" value="InterPro"/>
</dbReference>
<dbReference type="GO" id="GO:0004984">
    <property type="term" value="F:olfactory receptor activity"/>
    <property type="evidence" value="ECO:0007669"/>
    <property type="project" value="InterPro"/>
</dbReference>
<dbReference type="InterPro" id="IPR004117">
    <property type="entry name" value="7tm6_olfct_rcpt"/>
</dbReference>
<reference evidence="11" key="1">
    <citation type="submission" date="2020-11" db="EMBL/GenBank/DDBJ databases">
        <authorList>
            <person name="Tran Van P."/>
        </authorList>
    </citation>
    <scope>NUCLEOTIDE SEQUENCE</scope>
</reference>
<feature type="transmembrane region" description="Helical" evidence="10">
    <location>
        <begin position="21"/>
        <end position="39"/>
    </location>
</feature>
<keyword evidence="3" id="KW-0716">Sensory transduction</keyword>
<keyword evidence="9" id="KW-0807">Transducer</keyword>
<dbReference type="PANTHER" id="PTHR21137:SF35">
    <property type="entry name" value="ODORANT RECEPTOR 19A-RELATED"/>
    <property type="match status" value="1"/>
</dbReference>